<keyword evidence="1" id="KW-1133">Transmembrane helix</keyword>
<proteinExistence type="predicted"/>
<dbReference type="STRING" id="100816.A0A175W775"/>
<dbReference type="Gene3D" id="3.30.559.10">
    <property type="entry name" value="Chloramphenicol acetyltransferase-like domain"/>
    <property type="match status" value="1"/>
</dbReference>
<dbReference type="InterPro" id="IPR010828">
    <property type="entry name" value="Atf2/Sli1-like"/>
</dbReference>
<protein>
    <recommendedName>
        <fullName evidence="4">Alcohol acetyltransferase FCK4</fullName>
    </recommendedName>
</protein>
<accession>A0A175W775</accession>
<feature type="transmembrane region" description="Helical" evidence="1">
    <location>
        <begin position="196"/>
        <end position="215"/>
    </location>
</feature>
<organism evidence="2 3">
    <name type="scientific">Madurella mycetomatis</name>
    <dbReference type="NCBI Taxonomy" id="100816"/>
    <lineage>
        <taxon>Eukaryota</taxon>
        <taxon>Fungi</taxon>
        <taxon>Dikarya</taxon>
        <taxon>Ascomycota</taxon>
        <taxon>Pezizomycotina</taxon>
        <taxon>Sordariomycetes</taxon>
        <taxon>Sordariomycetidae</taxon>
        <taxon>Sordariales</taxon>
        <taxon>Sordariales incertae sedis</taxon>
        <taxon>Madurella</taxon>
    </lineage>
</organism>
<dbReference type="AlphaFoldDB" id="A0A175W775"/>
<dbReference type="EMBL" id="LCTW02000088">
    <property type="protein sequence ID" value="KXX79395.1"/>
    <property type="molecule type" value="Genomic_DNA"/>
</dbReference>
<dbReference type="PANTHER" id="PTHR28037">
    <property type="entry name" value="ALCOHOL O-ACETYLTRANSFERASE 1-RELATED"/>
    <property type="match status" value="1"/>
</dbReference>
<dbReference type="Proteomes" id="UP000078237">
    <property type="component" value="Unassembled WGS sequence"/>
</dbReference>
<dbReference type="InterPro" id="IPR023213">
    <property type="entry name" value="CAT-like_dom_sf"/>
</dbReference>
<evidence type="ECO:0000313" key="2">
    <source>
        <dbReference type="EMBL" id="KXX79395.1"/>
    </source>
</evidence>
<keyword evidence="1" id="KW-0472">Membrane</keyword>
<dbReference type="PANTHER" id="PTHR28037:SF1">
    <property type="entry name" value="ALCOHOL O-ACETYLTRANSFERASE 1-RELATED"/>
    <property type="match status" value="1"/>
</dbReference>
<name>A0A175W775_9PEZI</name>
<dbReference type="Pfam" id="PF07247">
    <property type="entry name" value="AATase"/>
    <property type="match status" value="1"/>
</dbReference>
<dbReference type="VEuPathDB" id="FungiDB:MMYC01_204050"/>
<comment type="caution">
    <text evidence="2">The sequence shown here is derived from an EMBL/GenBank/DDBJ whole genome shotgun (WGS) entry which is preliminary data.</text>
</comment>
<evidence type="ECO:0000313" key="3">
    <source>
        <dbReference type="Proteomes" id="UP000078237"/>
    </source>
</evidence>
<evidence type="ECO:0008006" key="4">
    <source>
        <dbReference type="Google" id="ProtNLM"/>
    </source>
</evidence>
<keyword evidence="1" id="KW-0812">Transmembrane</keyword>
<keyword evidence="3" id="KW-1185">Reference proteome</keyword>
<gene>
    <name evidence="2" type="ORF">MMYC01_204050</name>
</gene>
<dbReference type="OrthoDB" id="2150604at2759"/>
<evidence type="ECO:0000256" key="1">
    <source>
        <dbReference type="SAM" id="Phobius"/>
    </source>
</evidence>
<sequence length="473" mass="52554">MEDKAAFQRYASPNEQRTISREDLGFYHGVVIGAVYEFENSFDVTSPQSFFAPLQRCIKEHPFLTVTVADRHTDKAFYERVPSIDLKNHLTVLDKSTDVNKWQAIEAVLRFNLDRPFTHEVPPWRVVVLPLTLGSSCFIAFIYSHTILDGPSGVAFHRTFRTAAGSTTKQSIPTSIITTPSTPLPPPFDTPDRLPISWLFLLGPLLAVLMPQFLANWLGLKPQASTVDQGTWTGDSCAFDPATTRTKLVLREIPPPLLEKALRTSKEHGARLTGTLHILVTRALSKALVDKPEFTNFASQTPINMRRAAGVPPDEMGEFASGVYEMHPRISTDVCSSSLTDEEWAAARFCSEKLADAASRLQDQPIGLLRYVPSIRKWTVAKLGRQRDSSYELSNVGVFDNGGREGVKIREMVFAQPGMAVGSPLCVNVVSAKGGSLVYTMTWVTGALGVPESEEDQFVERVCQSIWEDFQRF</sequence>
<reference evidence="2 3" key="1">
    <citation type="journal article" date="2016" name="Genome Announc.">
        <title>Genome Sequence of Madurella mycetomatis mm55, Isolated from a Human Mycetoma Case in Sudan.</title>
        <authorList>
            <person name="Smit S."/>
            <person name="Derks M.F."/>
            <person name="Bervoets S."/>
            <person name="Fahal A."/>
            <person name="van Leeuwen W."/>
            <person name="van Belkum A."/>
            <person name="van de Sande W.W."/>
        </authorList>
    </citation>
    <scope>NUCLEOTIDE SEQUENCE [LARGE SCALE GENOMIC DNA]</scope>
    <source>
        <strain evidence="3">mm55</strain>
    </source>
</reference>
<dbReference type="SUPFAM" id="SSF52777">
    <property type="entry name" value="CoA-dependent acyltransferases"/>
    <property type="match status" value="1"/>
</dbReference>
<dbReference type="GO" id="GO:0008080">
    <property type="term" value="F:N-acetyltransferase activity"/>
    <property type="evidence" value="ECO:0007669"/>
    <property type="project" value="TreeGrafter"/>
</dbReference>
<dbReference type="InterPro" id="IPR052058">
    <property type="entry name" value="Alcohol_O-acetyltransferase"/>
</dbReference>
<feature type="transmembrane region" description="Helical" evidence="1">
    <location>
        <begin position="124"/>
        <end position="143"/>
    </location>
</feature>